<dbReference type="Proteomes" id="UP000595814">
    <property type="component" value="Chromosome"/>
</dbReference>
<proteinExistence type="predicted"/>
<dbReference type="EMBL" id="CP066744">
    <property type="protein sequence ID" value="QQK08167.1"/>
    <property type="molecule type" value="Genomic_DNA"/>
</dbReference>
<evidence type="ECO:0000313" key="2">
    <source>
        <dbReference type="Proteomes" id="UP000595814"/>
    </source>
</evidence>
<evidence type="ECO:0000313" key="1">
    <source>
        <dbReference type="EMBL" id="QQK08167.1"/>
    </source>
</evidence>
<dbReference type="EC" id="2.7.1.56" evidence="1"/>
<protein>
    <submittedName>
        <fullName evidence="1">1-phosphofructokinase</fullName>
        <ecNumber evidence="1">2.7.1.56</ecNumber>
    </submittedName>
</protein>
<keyword evidence="2" id="KW-1185">Reference proteome</keyword>
<name>A0AC61MRE7_9FIRM</name>
<gene>
    <name evidence="1" type="primary">pfkB</name>
    <name evidence="1" type="ORF">JFY71_01125</name>
</gene>
<reference evidence="1 2" key="1">
    <citation type="journal article" date="2022" name="Int. J. Syst. Evol. Microbiol.">
        <title>Miniphocaeibacter halophilus sp. nov., an ammonium-tolerant acetate-producing bacterium isolated from a biogas system.</title>
        <authorList>
            <person name="Schnurer A."/>
            <person name="Singh A."/>
            <person name="Bi S."/>
            <person name="Qiao W."/>
            <person name="Westerholm M."/>
        </authorList>
    </citation>
    <scope>NUCLEOTIDE SEQUENCE [LARGE SCALE GENOMIC DNA]</scope>
    <source>
        <strain evidence="1 2">AMB_01</strain>
    </source>
</reference>
<accession>A0AC61MRE7</accession>
<keyword evidence="1" id="KW-0808">Transferase</keyword>
<organism evidence="1 2">
    <name type="scientific">Miniphocaeibacter halophilus</name>
    <dbReference type="NCBI Taxonomy" id="2931922"/>
    <lineage>
        <taxon>Bacteria</taxon>
        <taxon>Bacillati</taxon>
        <taxon>Bacillota</taxon>
        <taxon>Tissierellia</taxon>
        <taxon>Tissierellales</taxon>
        <taxon>Peptoniphilaceae</taxon>
        <taxon>Miniphocaeibacter</taxon>
    </lineage>
</organism>
<sequence>MIYTTTLNPSIDYIVKVLNFKEGETNRSHYEMKIPGGKGIMVSKLLNNLGINSHNIGFVGGFTGDFIEKSLKEIGIGTDFTKIKDDSRINVKLKTKIETEINAKGPKIRPEEENDFFGKIKNIKEDDLVVLSGSIPNSLSNDFYERIVVELNKKNIQFIIDTTGKKLLRVLKYKPFLIKPNKKELEDLFDVEVNSLEEIIIYGKKLLDLGAKNVIVSLGAQGAVFVNKFMSIYAPAIKGKLVNSVGAGDSMVGGFIFGIENELSVEESFKWAVASGTATAFSEDIGSRKFIEEMYSKVTLIKK</sequence>